<dbReference type="Proteomes" id="UP000321907">
    <property type="component" value="Unassembled WGS sequence"/>
</dbReference>
<reference evidence="1 2" key="1">
    <citation type="submission" date="2019-08" db="EMBL/GenBank/DDBJ databases">
        <title>Lewinella sp. strain SSH13 Genome sequencing and assembly.</title>
        <authorList>
            <person name="Kim I."/>
        </authorList>
    </citation>
    <scope>NUCLEOTIDE SEQUENCE [LARGE SCALE GENOMIC DNA]</scope>
    <source>
        <strain evidence="1 2">SSH13</strain>
    </source>
</reference>
<proteinExistence type="predicted"/>
<accession>A0A5C7FS17</accession>
<name>A0A5C7FS17_9BACT</name>
<sequence>MLTSDLLEQKILADDEFKSVIVAHYDFINLERADRFGHGVSLPGTDWALIEQSPERASERFEAAGYPNAKLIGNAYQKVKEFGPVVSERYGDFIAEFTPDQLEAAVAAVEEKMNVGEQRITKPENE</sequence>
<protein>
    <submittedName>
        <fullName evidence="1">Uncharacterized protein</fullName>
    </submittedName>
</protein>
<comment type="caution">
    <text evidence="1">The sequence shown here is derived from an EMBL/GenBank/DDBJ whole genome shotgun (WGS) entry which is preliminary data.</text>
</comment>
<evidence type="ECO:0000313" key="1">
    <source>
        <dbReference type="EMBL" id="TXF89183.1"/>
    </source>
</evidence>
<dbReference type="AlphaFoldDB" id="A0A5C7FS17"/>
<dbReference type="EMBL" id="VOXD01000016">
    <property type="protein sequence ID" value="TXF89183.1"/>
    <property type="molecule type" value="Genomic_DNA"/>
</dbReference>
<organism evidence="1 2">
    <name type="scientific">Neolewinella aurantiaca</name>
    <dbReference type="NCBI Taxonomy" id="2602767"/>
    <lineage>
        <taxon>Bacteria</taxon>
        <taxon>Pseudomonadati</taxon>
        <taxon>Bacteroidota</taxon>
        <taxon>Saprospiria</taxon>
        <taxon>Saprospirales</taxon>
        <taxon>Lewinellaceae</taxon>
        <taxon>Neolewinella</taxon>
    </lineage>
</organism>
<dbReference type="RefSeq" id="WP_147930945.1">
    <property type="nucleotide sequence ID" value="NZ_VOXD01000016.1"/>
</dbReference>
<keyword evidence="2" id="KW-1185">Reference proteome</keyword>
<gene>
    <name evidence="1" type="ORF">FUA23_11775</name>
</gene>
<evidence type="ECO:0000313" key="2">
    <source>
        <dbReference type="Proteomes" id="UP000321907"/>
    </source>
</evidence>